<dbReference type="Proteomes" id="UP000275925">
    <property type="component" value="Unassembled WGS sequence"/>
</dbReference>
<evidence type="ECO:0000313" key="2">
    <source>
        <dbReference type="Proteomes" id="UP000275925"/>
    </source>
</evidence>
<accession>A0A388TJ73</accession>
<name>A0A388TJ73_9BACT</name>
<organism evidence="1 2">
    <name type="scientific">Candidatus Termititenax persephonae</name>
    <dbReference type="NCBI Taxonomy" id="2218525"/>
    <lineage>
        <taxon>Bacteria</taxon>
        <taxon>Bacillati</taxon>
        <taxon>Candidatus Margulisiibacteriota</taxon>
        <taxon>Candidatus Termititenacia</taxon>
        <taxon>Candidatus Termititenacales</taxon>
        <taxon>Candidatus Termititenacaceae</taxon>
        <taxon>Candidatus Termititenax</taxon>
    </lineage>
</organism>
<proteinExistence type="predicted"/>
<protein>
    <submittedName>
        <fullName evidence="1">Uncharacterized protein</fullName>
    </submittedName>
</protein>
<sequence>MSFKIKPLEIGDNHEFDCGGAGLKELVENENRYIPRRDCGFNRPVATQIQINDNFYS</sequence>
<dbReference type="EMBL" id="BGZO01000088">
    <property type="protein sequence ID" value="GBR77035.1"/>
    <property type="molecule type" value="Genomic_DNA"/>
</dbReference>
<reference evidence="1 2" key="1">
    <citation type="journal article" date="2019" name="ISME J.">
        <title>Genome analyses of uncultured TG2/ZB3 bacteria in 'Margulisbacteria' specifically attached to ectosymbiotic spirochetes of protists in the termite gut.</title>
        <authorList>
            <person name="Utami Y.D."/>
            <person name="Kuwahara H."/>
            <person name="Igai K."/>
            <person name="Murakami T."/>
            <person name="Sugaya K."/>
            <person name="Morikawa T."/>
            <person name="Nagura Y."/>
            <person name="Yuki M."/>
            <person name="Deevong P."/>
            <person name="Inoue T."/>
            <person name="Kihara K."/>
            <person name="Lo N."/>
            <person name="Yamada A."/>
            <person name="Ohkuma M."/>
            <person name="Hongoh Y."/>
        </authorList>
    </citation>
    <scope>NUCLEOTIDE SEQUENCE [LARGE SCALE GENOMIC DNA]</scope>
    <source>
        <strain evidence="1">NkOx7-02</strain>
    </source>
</reference>
<keyword evidence="2" id="KW-1185">Reference proteome</keyword>
<evidence type="ECO:0000313" key="1">
    <source>
        <dbReference type="EMBL" id="GBR77035.1"/>
    </source>
</evidence>
<dbReference type="AlphaFoldDB" id="A0A388TJ73"/>
<comment type="caution">
    <text evidence="1">The sequence shown here is derived from an EMBL/GenBank/DDBJ whole genome shotgun (WGS) entry which is preliminary data.</text>
</comment>
<gene>
    <name evidence="1" type="ORF">NO2_1493</name>
</gene>